<dbReference type="CDD" id="cd00114">
    <property type="entry name" value="LIGANc"/>
    <property type="match status" value="1"/>
</dbReference>
<feature type="binding site" evidence="15">
    <location>
        <position position="409"/>
    </location>
    <ligand>
        <name>Zn(2+)</name>
        <dbReference type="ChEBI" id="CHEBI:29105"/>
    </ligand>
</feature>
<dbReference type="GO" id="GO:0003677">
    <property type="term" value="F:DNA binding"/>
    <property type="evidence" value="ECO:0007669"/>
    <property type="project" value="InterPro"/>
</dbReference>
<name>A0A6I1MR47_9CLOT</name>
<feature type="active site" description="N6-AMP-lysine intermediate" evidence="15">
    <location>
        <position position="121"/>
    </location>
</feature>
<dbReference type="InterPro" id="IPR012340">
    <property type="entry name" value="NA-bd_OB-fold"/>
</dbReference>
<dbReference type="InterPro" id="IPR013840">
    <property type="entry name" value="DNAligase_N"/>
</dbReference>
<dbReference type="HAMAP" id="MF_01588">
    <property type="entry name" value="DNA_ligase_A"/>
    <property type="match status" value="1"/>
</dbReference>
<keyword evidence="18" id="KW-1185">Reference proteome</keyword>
<dbReference type="Gene3D" id="2.40.50.140">
    <property type="entry name" value="Nucleic acid-binding proteins"/>
    <property type="match status" value="1"/>
</dbReference>
<dbReference type="OrthoDB" id="9759736at2"/>
<dbReference type="InterPro" id="IPR041663">
    <property type="entry name" value="DisA/LigA_HHH"/>
</dbReference>
<keyword evidence="8 15" id="KW-0862">Zinc</keyword>
<feature type="binding site" evidence="15">
    <location>
        <position position="406"/>
    </location>
    <ligand>
        <name>Zn(2+)</name>
        <dbReference type="ChEBI" id="CHEBI:29105"/>
    </ligand>
</feature>
<dbReference type="PIRSF" id="PIRSF001604">
    <property type="entry name" value="LigA"/>
    <property type="match status" value="1"/>
</dbReference>
<dbReference type="Gene3D" id="3.30.470.30">
    <property type="entry name" value="DNA ligase/mRNA capping enzyme"/>
    <property type="match status" value="1"/>
</dbReference>
<dbReference type="SMART" id="SM00532">
    <property type="entry name" value="LIGANc"/>
    <property type="match status" value="1"/>
</dbReference>
<keyword evidence="7 15" id="KW-0227">DNA damage</keyword>
<dbReference type="InterPro" id="IPR001679">
    <property type="entry name" value="DNA_ligase"/>
</dbReference>
<keyword evidence="4 15" id="KW-0436">Ligase</keyword>
<evidence type="ECO:0000256" key="3">
    <source>
        <dbReference type="ARBA" id="ARBA00013308"/>
    </source>
</evidence>
<keyword evidence="10 15" id="KW-0520">NAD</keyword>
<dbReference type="Pfam" id="PF03120">
    <property type="entry name" value="OB_DNA_ligase"/>
    <property type="match status" value="1"/>
</dbReference>
<feature type="binding site" evidence="15">
    <location>
        <position position="177"/>
    </location>
    <ligand>
        <name>NAD(+)</name>
        <dbReference type="ChEBI" id="CHEBI:57540"/>
    </ligand>
</feature>
<dbReference type="SUPFAM" id="SSF50249">
    <property type="entry name" value="Nucleic acid-binding proteins"/>
    <property type="match status" value="1"/>
</dbReference>
<dbReference type="NCBIfam" id="NF005932">
    <property type="entry name" value="PRK07956.1"/>
    <property type="match status" value="1"/>
</dbReference>
<comment type="catalytic activity">
    <reaction evidence="13 15">
        <text>NAD(+) + (deoxyribonucleotide)n-3'-hydroxyl + 5'-phospho-(deoxyribonucleotide)m = (deoxyribonucleotide)n+m + AMP + beta-nicotinamide D-nucleotide.</text>
        <dbReference type="EC" id="6.5.1.2"/>
    </reaction>
</comment>
<dbReference type="SUPFAM" id="SSF47781">
    <property type="entry name" value="RuvA domain 2-like"/>
    <property type="match status" value="1"/>
</dbReference>
<feature type="binding site" evidence="15">
    <location>
        <begin position="31"/>
        <end position="35"/>
    </location>
    <ligand>
        <name>NAD(+)</name>
        <dbReference type="ChEBI" id="CHEBI:57540"/>
    </ligand>
</feature>
<dbReference type="Pfam" id="PF00533">
    <property type="entry name" value="BRCT"/>
    <property type="match status" value="1"/>
</dbReference>
<evidence type="ECO:0000256" key="1">
    <source>
        <dbReference type="ARBA" id="ARBA00004067"/>
    </source>
</evidence>
<dbReference type="Gene3D" id="1.10.150.20">
    <property type="entry name" value="5' to 3' exonuclease, C-terminal subdomain"/>
    <property type="match status" value="2"/>
</dbReference>
<dbReference type="GO" id="GO:0006281">
    <property type="term" value="P:DNA repair"/>
    <property type="evidence" value="ECO:0007669"/>
    <property type="project" value="UniProtKB-KW"/>
</dbReference>
<dbReference type="InterPro" id="IPR013839">
    <property type="entry name" value="DNAligase_adenylation"/>
</dbReference>
<evidence type="ECO:0000256" key="11">
    <source>
        <dbReference type="ARBA" id="ARBA00023204"/>
    </source>
</evidence>
<comment type="cofactor">
    <cofactor evidence="15">
        <name>Mg(2+)</name>
        <dbReference type="ChEBI" id="CHEBI:18420"/>
    </cofactor>
    <cofactor evidence="15">
        <name>Mn(2+)</name>
        <dbReference type="ChEBI" id="CHEBI:29035"/>
    </cofactor>
</comment>
<dbReference type="Gene3D" id="3.40.50.10190">
    <property type="entry name" value="BRCT domain"/>
    <property type="match status" value="1"/>
</dbReference>
<organism evidence="17 18">
    <name type="scientific">Clostridium tarantellae</name>
    <dbReference type="NCBI Taxonomy" id="39493"/>
    <lineage>
        <taxon>Bacteria</taxon>
        <taxon>Bacillati</taxon>
        <taxon>Bacillota</taxon>
        <taxon>Clostridia</taxon>
        <taxon>Eubacteriales</taxon>
        <taxon>Clostridiaceae</taxon>
        <taxon>Clostridium</taxon>
    </lineage>
</organism>
<reference evidence="17 18" key="1">
    <citation type="submission" date="2019-10" db="EMBL/GenBank/DDBJ databases">
        <title>The Genome Sequence of Clostridium tarantellae Isolated from Fish Brain.</title>
        <authorList>
            <person name="Bano L."/>
            <person name="Kiel M."/>
            <person name="Sales G."/>
            <person name="Doxey A.C."/>
            <person name="Mansfield M.J."/>
            <person name="Schiavone M."/>
            <person name="Rossetto O."/>
            <person name="Pirazzini M."/>
            <person name="Dobrindt U."/>
            <person name="Montecucco C."/>
        </authorList>
    </citation>
    <scope>NUCLEOTIDE SEQUENCE [LARGE SCALE GENOMIC DNA]</scope>
    <source>
        <strain evidence="17 18">DSM 3997</strain>
    </source>
</reference>
<dbReference type="EC" id="6.5.1.2" evidence="2 15"/>
<dbReference type="Pfam" id="PF12826">
    <property type="entry name" value="HHH_2"/>
    <property type="match status" value="1"/>
</dbReference>
<dbReference type="FunFam" id="1.10.150.20:FF:000007">
    <property type="entry name" value="DNA ligase"/>
    <property type="match status" value="1"/>
</dbReference>
<comment type="function">
    <text evidence="1 15">DNA ligase that catalyzes the formation of phosphodiester linkages between 5'-phosphoryl and 3'-hydroxyl groups in double-stranded DNA using NAD as a coenzyme and as the energy source for the reaction. It is essential for DNA replication and repair of damaged DNA.</text>
</comment>
<evidence type="ECO:0000256" key="15">
    <source>
        <dbReference type="HAMAP-Rule" id="MF_01588"/>
    </source>
</evidence>
<dbReference type="Proteomes" id="UP000430345">
    <property type="component" value="Unassembled WGS sequence"/>
</dbReference>
<comment type="caution">
    <text evidence="17">The sequence shown here is derived from an EMBL/GenBank/DDBJ whole genome shotgun (WGS) entry which is preliminary data.</text>
</comment>
<feature type="binding site" evidence="15">
    <location>
        <position position="428"/>
    </location>
    <ligand>
        <name>Zn(2+)</name>
        <dbReference type="ChEBI" id="CHEBI:29105"/>
    </ligand>
</feature>
<gene>
    <name evidence="15 17" type="primary">ligA</name>
    <name evidence="17" type="ORF">GBZ86_06265</name>
</gene>
<evidence type="ECO:0000256" key="10">
    <source>
        <dbReference type="ARBA" id="ARBA00023027"/>
    </source>
</evidence>
<dbReference type="InterPro" id="IPR010994">
    <property type="entry name" value="RuvA_2-like"/>
</dbReference>
<keyword evidence="12 15" id="KW-0464">Manganese</keyword>
<feature type="binding site" evidence="15">
    <location>
        <position position="422"/>
    </location>
    <ligand>
        <name>Zn(2+)</name>
        <dbReference type="ChEBI" id="CHEBI:29105"/>
    </ligand>
</feature>
<keyword evidence="9 15" id="KW-0460">Magnesium</keyword>
<dbReference type="InterPro" id="IPR001357">
    <property type="entry name" value="BRCT_dom"/>
</dbReference>
<dbReference type="InterPro" id="IPR003583">
    <property type="entry name" value="Hlx-hairpin-Hlx_DNA-bd_motif"/>
</dbReference>
<dbReference type="SMART" id="SM00278">
    <property type="entry name" value="HhH1"/>
    <property type="match status" value="4"/>
</dbReference>
<dbReference type="PROSITE" id="PS50172">
    <property type="entry name" value="BRCT"/>
    <property type="match status" value="1"/>
</dbReference>
<dbReference type="Gene3D" id="1.10.287.610">
    <property type="entry name" value="Helix hairpin bin"/>
    <property type="match status" value="1"/>
</dbReference>
<keyword evidence="6 15" id="KW-0479">Metal-binding</keyword>
<evidence type="ECO:0000259" key="16">
    <source>
        <dbReference type="PROSITE" id="PS50172"/>
    </source>
</evidence>
<dbReference type="SUPFAM" id="SSF56091">
    <property type="entry name" value="DNA ligase/mRNA capping enzyme, catalytic domain"/>
    <property type="match status" value="1"/>
</dbReference>
<evidence type="ECO:0000256" key="6">
    <source>
        <dbReference type="ARBA" id="ARBA00022723"/>
    </source>
</evidence>
<evidence type="ECO:0000256" key="7">
    <source>
        <dbReference type="ARBA" id="ARBA00022763"/>
    </source>
</evidence>
<feature type="binding site" evidence="15">
    <location>
        <begin position="79"/>
        <end position="80"/>
    </location>
    <ligand>
        <name>NAD(+)</name>
        <dbReference type="ChEBI" id="CHEBI:57540"/>
    </ligand>
</feature>
<dbReference type="PANTHER" id="PTHR23389">
    <property type="entry name" value="CHROMOSOME TRANSMISSION FIDELITY FACTOR 18"/>
    <property type="match status" value="1"/>
</dbReference>
<dbReference type="InterPro" id="IPR004150">
    <property type="entry name" value="NAD_DNA_ligase_OB"/>
</dbReference>
<dbReference type="SUPFAM" id="SSF52113">
    <property type="entry name" value="BRCT domain"/>
    <property type="match status" value="1"/>
</dbReference>
<evidence type="ECO:0000256" key="2">
    <source>
        <dbReference type="ARBA" id="ARBA00012722"/>
    </source>
</evidence>
<comment type="similarity">
    <text evidence="14 15">Belongs to the NAD-dependent DNA ligase family. LigA subfamily.</text>
</comment>
<feature type="binding site" evidence="15">
    <location>
        <position position="143"/>
    </location>
    <ligand>
        <name>NAD(+)</name>
        <dbReference type="ChEBI" id="CHEBI:57540"/>
    </ligand>
</feature>
<evidence type="ECO:0000256" key="9">
    <source>
        <dbReference type="ARBA" id="ARBA00022842"/>
    </source>
</evidence>
<evidence type="ECO:0000256" key="4">
    <source>
        <dbReference type="ARBA" id="ARBA00022598"/>
    </source>
</evidence>
<dbReference type="FunFam" id="2.40.50.140:FF:000012">
    <property type="entry name" value="DNA ligase"/>
    <property type="match status" value="1"/>
</dbReference>
<feature type="domain" description="BRCT" evidence="16">
    <location>
        <begin position="586"/>
        <end position="664"/>
    </location>
</feature>
<feature type="binding site" evidence="15">
    <location>
        <position position="313"/>
    </location>
    <ligand>
        <name>NAD(+)</name>
        <dbReference type="ChEBI" id="CHEBI:57540"/>
    </ligand>
</feature>
<dbReference type="Pfam" id="PF01653">
    <property type="entry name" value="DNA_ligase_aden"/>
    <property type="match status" value="1"/>
</dbReference>
<dbReference type="NCBIfam" id="TIGR00575">
    <property type="entry name" value="dnlj"/>
    <property type="match status" value="1"/>
</dbReference>
<keyword evidence="11 15" id="KW-0234">DNA repair</keyword>
<sequence length="664" mass="75277">MEVKKKIEELVKKLNKYAYEYYVLGSSSITDKEYDKNYDELVSLEKETGYILPYSPSQRVGDIILPEFKKYTHKAKLWSLDKAQTIEELEEWHKRNIKFIKEYNKTATEKLPLAKYILTKKFDGLSINLSYDENGVLITGATRGTGEVGEDVTAQIKTIRTIPLKIDSNDFLEIHGEAVMTKNAFEEYNAKAEVPLKNLRNGAAGALRNLNVAETAKRKLSAFFYDIGYKEGVQFKTYEEMLKYINEKGFPMDDYIEVCNDIDDIKKQIEYIENLRFELQYDIDGIVIAIDDIRTRELLGYTVKFPKWAIAYKFAAQETTTKLIDVEWNIGRSGRLAPTAILEPVELAGVTVKRATLNNMDDINRKGIKINAEVFIRRSNDVIPEIMGVVEDSLQYAKEIIPPTICPACGAHLIQDGVHIFCENTLSCKPQLVKTIVHFAGREAMNIEGFSEKTAEQLFEKLDIRDISDLYKLEYEKLLNLEKFGPKKAQNLLNAIENSKECSLASFIYALGIPNVGVKTAKDLVNHFKSLNNIKNASFEELILVSDVGDIVANSIIEFFKEERILNTINELLNIGVSPKYKEQLIEESILKGKIIVVTGTLKNYSRNSIKEKLELLGAKVSGSVSKKTDYVIVGEDAGSKYEKAKALGLNIISEEEFEKLILK</sequence>
<dbReference type="GO" id="GO:0006260">
    <property type="term" value="P:DNA replication"/>
    <property type="evidence" value="ECO:0007669"/>
    <property type="project" value="UniProtKB-KW"/>
</dbReference>
<dbReference type="InterPro" id="IPR036420">
    <property type="entry name" value="BRCT_dom_sf"/>
</dbReference>
<keyword evidence="5 15" id="KW-0235">DNA replication</keyword>
<dbReference type="EMBL" id="WHJC01000061">
    <property type="protein sequence ID" value="MPQ43361.1"/>
    <property type="molecule type" value="Genomic_DNA"/>
</dbReference>
<dbReference type="RefSeq" id="WP_152888819.1">
    <property type="nucleotide sequence ID" value="NZ_WHJC01000061.1"/>
</dbReference>
<dbReference type="GO" id="GO:0046872">
    <property type="term" value="F:metal ion binding"/>
    <property type="evidence" value="ECO:0007669"/>
    <property type="project" value="UniProtKB-KW"/>
</dbReference>
<dbReference type="FunFam" id="1.10.150.20:FF:000006">
    <property type="entry name" value="DNA ligase"/>
    <property type="match status" value="1"/>
</dbReference>
<dbReference type="GO" id="GO:0005829">
    <property type="term" value="C:cytosol"/>
    <property type="evidence" value="ECO:0007669"/>
    <property type="project" value="TreeGrafter"/>
</dbReference>
<dbReference type="PANTHER" id="PTHR23389:SF9">
    <property type="entry name" value="DNA LIGASE"/>
    <property type="match status" value="1"/>
</dbReference>
<evidence type="ECO:0000256" key="13">
    <source>
        <dbReference type="ARBA" id="ARBA00034005"/>
    </source>
</evidence>
<evidence type="ECO:0000256" key="8">
    <source>
        <dbReference type="ARBA" id="ARBA00022833"/>
    </source>
</evidence>
<evidence type="ECO:0000313" key="17">
    <source>
        <dbReference type="EMBL" id="MPQ43361.1"/>
    </source>
</evidence>
<dbReference type="SMART" id="SM00292">
    <property type="entry name" value="BRCT"/>
    <property type="match status" value="1"/>
</dbReference>
<evidence type="ECO:0000256" key="5">
    <source>
        <dbReference type="ARBA" id="ARBA00022705"/>
    </source>
</evidence>
<protein>
    <recommendedName>
        <fullName evidence="3 15">DNA ligase</fullName>
        <ecNumber evidence="2 15">6.5.1.2</ecNumber>
    </recommendedName>
    <alternativeName>
        <fullName evidence="15">Polydeoxyribonucleotide synthase [NAD(+)]</fullName>
    </alternativeName>
</protein>
<dbReference type="AlphaFoldDB" id="A0A6I1MR47"/>
<evidence type="ECO:0000256" key="14">
    <source>
        <dbReference type="ARBA" id="ARBA00060881"/>
    </source>
</evidence>
<dbReference type="CDD" id="cd17748">
    <property type="entry name" value="BRCT_DNA_ligase_like"/>
    <property type="match status" value="1"/>
</dbReference>
<evidence type="ECO:0000313" key="18">
    <source>
        <dbReference type="Proteomes" id="UP000430345"/>
    </source>
</evidence>
<dbReference type="Pfam" id="PF14520">
    <property type="entry name" value="HHH_5"/>
    <property type="match status" value="1"/>
</dbReference>
<comment type="caution">
    <text evidence="15">Lacks conserved residue(s) required for the propagation of feature annotation.</text>
</comment>
<proteinExistence type="inferred from homology"/>
<dbReference type="GO" id="GO:0003911">
    <property type="term" value="F:DNA ligase (NAD+) activity"/>
    <property type="evidence" value="ECO:0007669"/>
    <property type="project" value="UniProtKB-UniRule"/>
</dbReference>
<accession>A0A6I1MR47</accession>
<evidence type="ECO:0000256" key="12">
    <source>
        <dbReference type="ARBA" id="ARBA00023211"/>
    </source>
</evidence>